<dbReference type="InterPro" id="IPR001940">
    <property type="entry name" value="Peptidase_S1C"/>
</dbReference>
<dbReference type="InterPro" id="IPR051201">
    <property type="entry name" value="Chloro_Bact_Ser_Proteases"/>
</dbReference>
<accession>D2QX72</accession>
<feature type="compositionally biased region" description="Polar residues" evidence="3">
    <location>
        <begin position="28"/>
        <end position="39"/>
    </location>
</feature>
<dbReference type="EMBL" id="CP001848">
    <property type="protein sequence ID" value="ADB17912.1"/>
    <property type="molecule type" value="Genomic_DNA"/>
</dbReference>
<dbReference type="eggNOG" id="COG0265">
    <property type="taxonomic scope" value="Bacteria"/>
</dbReference>
<keyword evidence="1" id="KW-0645">Protease</keyword>
<feature type="transmembrane region" description="Helical" evidence="4">
    <location>
        <begin position="108"/>
        <end position="129"/>
    </location>
</feature>
<dbReference type="PANTHER" id="PTHR43343">
    <property type="entry name" value="PEPTIDASE S12"/>
    <property type="match status" value="1"/>
</dbReference>
<evidence type="ECO:0000259" key="5">
    <source>
        <dbReference type="SMART" id="SM00228"/>
    </source>
</evidence>
<dbReference type="HOGENOM" id="CLU_020120_2_2_0"/>
<dbReference type="Proteomes" id="UP000001887">
    <property type="component" value="Chromosome"/>
</dbReference>
<sequence>MDERSDYRQPIPSKIPPATGIGSGLPIHQTTGWNTQEPITTHEPGESSRPSGAHDFASIRQAVRAASSSPDESSDAAAANLVGVSASPWDETSADREVLRVKLAWAKLMWLMAFLMVLLAVSYLVPFIAENTQYAITRGKQRAEYDFAKQHLAGDPLAQMSQAYQMVSQRVSPSVVHINTIASGSDVYLPTLSLQSPSRSRMPAEGQGSGFIVDAGGYVVTNYHVIRDAQRIQVALSDGRRVEGQIIGYDKETDLAVLKIKADKLIAAQWANSDDVNVGSLVWAVGSPFGLERSITSGILSAKHRAGLAGTPYQDFLQSDAAVNPGNSGGPLVDIQGRVLGVNTAIVGDAYQGISFAVPSNVAREVFERLRDDGLVRRGWLGVALDVPDREEAIKAGSTEGNGALVSQVVDGDGMQSPAAKAGIESGDIVIRWNDTPVDAPATLSNLVARTPVGSTASVVIARGGQQSTVEVVVGLRPSP</sequence>
<dbReference type="InterPro" id="IPR009003">
    <property type="entry name" value="Peptidase_S1_PA"/>
</dbReference>
<gene>
    <name evidence="6" type="ordered locus">Psta_3248</name>
</gene>
<keyword evidence="4" id="KW-0812">Transmembrane</keyword>
<feature type="domain" description="PDZ" evidence="5">
    <location>
        <begin position="379"/>
        <end position="465"/>
    </location>
</feature>
<evidence type="ECO:0000256" key="3">
    <source>
        <dbReference type="SAM" id="MobiDB-lite"/>
    </source>
</evidence>
<dbReference type="InterPro" id="IPR036034">
    <property type="entry name" value="PDZ_sf"/>
</dbReference>
<dbReference type="Pfam" id="PF13365">
    <property type="entry name" value="Trypsin_2"/>
    <property type="match status" value="1"/>
</dbReference>
<proteinExistence type="predicted"/>
<organism evidence="6 7">
    <name type="scientific">Pirellula staleyi (strain ATCC 27377 / DSM 6068 / ICPB 4128)</name>
    <name type="common">Pirella staleyi</name>
    <dbReference type="NCBI Taxonomy" id="530564"/>
    <lineage>
        <taxon>Bacteria</taxon>
        <taxon>Pseudomonadati</taxon>
        <taxon>Planctomycetota</taxon>
        <taxon>Planctomycetia</taxon>
        <taxon>Pirellulales</taxon>
        <taxon>Pirellulaceae</taxon>
        <taxon>Pirellula</taxon>
    </lineage>
</organism>
<dbReference type="EC" id="1.3.1.74" evidence="6"/>
<dbReference type="InterPro" id="IPR001478">
    <property type="entry name" value="PDZ"/>
</dbReference>
<name>D2QX72_PIRSD</name>
<dbReference type="SUPFAM" id="SSF50156">
    <property type="entry name" value="PDZ domain-like"/>
    <property type="match status" value="1"/>
</dbReference>
<dbReference type="GO" id="GO:0032440">
    <property type="term" value="F:2-alkenal reductase [NAD(P)H] activity"/>
    <property type="evidence" value="ECO:0007669"/>
    <property type="project" value="UniProtKB-EC"/>
</dbReference>
<reference evidence="6 7" key="1">
    <citation type="journal article" date="2009" name="Stand. Genomic Sci.">
        <title>Complete genome sequence of Pirellula staleyi type strain (ATCC 27377).</title>
        <authorList>
            <person name="Clum A."/>
            <person name="Tindall B.J."/>
            <person name="Sikorski J."/>
            <person name="Ivanova N."/>
            <person name="Mavrommatis K."/>
            <person name="Lucas S."/>
            <person name="Glavina del Rio T."/>
            <person name="Nolan M."/>
            <person name="Chen F."/>
            <person name="Tice H."/>
            <person name="Pitluck S."/>
            <person name="Cheng J.F."/>
            <person name="Chertkov O."/>
            <person name="Brettin T."/>
            <person name="Han C."/>
            <person name="Detter J.C."/>
            <person name="Kuske C."/>
            <person name="Bruce D."/>
            <person name="Goodwin L."/>
            <person name="Ovchinikova G."/>
            <person name="Pati A."/>
            <person name="Mikhailova N."/>
            <person name="Chen A."/>
            <person name="Palaniappan K."/>
            <person name="Land M."/>
            <person name="Hauser L."/>
            <person name="Chang Y.J."/>
            <person name="Jeffries C.D."/>
            <person name="Chain P."/>
            <person name="Rohde M."/>
            <person name="Goker M."/>
            <person name="Bristow J."/>
            <person name="Eisen J.A."/>
            <person name="Markowitz V."/>
            <person name="Hugenholtz P."/>
            <person name="Kyrpides N.C."/>
            <person name="Klenk H.P."/>
            <person name="Lapidus A."/>
        </authorList>
    </citation>
    <scope>NUCLEOTIDE SEQUENCE [LARGE SCALE GENOMIC DNA]</scope>
    <source>
        <strain evidence="7">ATCC 27377 / DSM 6068 / ICPB 4128</strain>
    </source>
</reference>
<evidence type="ECO:0000313" key="6">
    <source>
        <dbReference type="EMBL" id="ADB17912.1"/>
    </source>
</evidence>
<dbReference type="GO" id="GO:0006508">
    <property type="term" value="P:proteolysis"/>
    <property type="evidence" value="ECO:0007669"/>
    <property type="project" value="UniProtKB-KW"/>
</dbReference>
<dbReference type="SMART" id="SM00228">
    <property type="entry name" value="PDZ"/>
    <property type="match status" value="1"/>
</dbReference>
<dbReference type="Gene3D" id="2.30.42.10">
    <property type="match status" value="1"/>
</dbReference>
<dbReference type="AlphaFoldDB" id="D2QX72"/>
<feature type="region of interest" description="Disordered" evidence="3">
    <location>
        <begin position="1"/>
        <end position="53"/>
    </location>
</feature>
<dbReference type="STRING" id="530564.Psta_3248"/>
<keyword evidence="4" id="KW-0472">Membrane</keyword>
<dbReference type="OrthoDB" id="248175at2"/>
<dbReference type="SUPFAM" id="SSF50494">
    <property type="entry name" value="Trypsin-like serine proteases"/>
    <property type="match status" value="1"/>
</dbReference>
<dbReference type="PRINTS" id="PR00834">
    <property type="entry name" value="PROTEASES2C"/>
</dbReference>
<keyword evidence="7" id="KW-1185">Reference proteome</keyword>
<evidence type="ECO:0000256" key="2">
    <source>
        <dbReference type="ARBA" id="ARBA00022801"/>
    </source>
</evidence>
<protein>
    <submittedName>
        <fullName evidence="6">2-alkenal reductase</fullName>
        <ecNumber evidence="6">1.3.1.74</ecNumber>
    </submittedName>
</protein>
<evidence type="ECO:0000256" key="4">
    <source>
        <dbReference type="SAM" id="Phobius"/>
    </source>
</evidence>
<evidence type="ECO:0000256" key="1">
    <source>
        <dbReference type="ARBA" id="ARBA00022670"/>
    </source>
</evidence>
<evidence type="ECO:0000313" key="7">
    <source>
        <dbReference type="Proteomes" id="UP000001887"/>
    </source>
</evidence>
<keyword evidence="2" id="KW-0378">Hydrolase</keyword>
<dbReference type="Gene3D" id="2.40.10.120">
    <property type="match status" value="1"/>
</dbReference>
<dbReference type="GO" id="GO:0004252">
    <property type="term" value="F:serine-type endopeptidase activity"/>
    <property type="evidence" value="ECO:0007669"/>
    <property type="project" value="InterPro"/>
</dbReference>
<dbReference type="PANTHER" id="PTHR43343:SF3">
    <property type="entry name" value="PROTEASE DO-LIKE 8, CHLOROPLASTIC"/>
    <property type="match status" value="1"/>
</dbReference>
<keyword evidence="4" id="KW-1133">Transmembrane helix</keyword>
<dbReference type="Pfam" id="PF13180">
    <property type="entry name" value="PDZ_2"/>
    <property type="match status" value="1"/>
</dbReference>
<keyword evidence="6" id="KW-0560">Oxidoreductase</keyword>
<dbReference type="KEGG" id="psl:Psta_3248"/>